<feature type="compositionally biased region" description="Basic and acidic residues" evidence="1">
    <location>
        <begin position="74"/>
        <end position="88"/>
    </location>
</feature>
<feature type="compositionally biased region" description="Basic and acidic residues" evidence="1">
    <location>
        <begin position="119"/>
        <end position="146"/>
    </location>
</feature>
<keyword evidence="5" id="KW-1185">Reference proteome</keyword>
<dbReference type="EMBL" id="FOCV01000008">
    <property type="protein sequence ID" value="SEN83953.1"/>
    <property type="molecule type" value="Genomic_DNA"/>
</dbReference>
<accession>A0A1H8JT79</accession>
<dbReference type="AlphaFoldDB" id="A0A1H8JT79"/>
<feature type="region of interest" description="Disordered" evidence="1">
    <location>
        <begin position="50"/>
        <end position="146"/>
    </location>
</feature>
<proteinExistence type="predicted"/>
<dbReference type="STRING" id="501024.RTCCBAU85039_2406"/>
<dbReference type="Proteomes" id="UP000183063">
    <property type="component" value="Unassembled WGS sequence"/>
</dbReference>
<organism evidence="2 4">
    <name type="scientific">Rhizobium tibeticum</name>
    <dbReference type="NCBI Taxonomy" id="501024"/>
    <lineage>
        <taxon>Bacteria</taxon>
        <taxon>Pseudomonadati</taxon>
        <taxon>Pseudomonadota</taxon>
        <taxon>Alphaproteobacteria</taxon>
        <taxon>Hyphomicrobiales</taxon>
        <taxon>Rhizobiaceae</taxon>
        <taxon>Rhizobium/Agrobacterium group</taxon>
        <taxon>Rhizobium</taxon>
    </lineage>
</organism>
<evidence type="ECO:0000313" key="2">
    <source>
        <dbReference type="EMBL" id="SEH79491.1"/>
    </source>
</evidence>
<sequence length="173" mass="19892">MATVQQRHQARGAILHWHRSLRSSRPKCGAKRKHDGQPCQQLAMSNGRCAYHGGRTPKGDEWHKPRWPNGDASNAEKRLQRKLRDLERAKRKRDARLARMTPEERDRSAAKSRAARPRPAKERAADRAARKEAAKTRALLAEERPRDPALVEIDRQIAELERRAASLLFDIFD</sequence>
<evidence type="ECO:0000256" key="1">
    <source>
        <dbReference type="SAM" id="MobiDB-lite"/>
    </source>
</evidence>
<dbReference type="EMBL" id="FNXB01000010">
    <property type="protein sequence ID" value="SEH79491.1"/>
    <property type="molecule type" value="Genomic_DNA"/>
</dbReference>
<reference evidence="4" key="2">
    <citation type="submission" date="2016-10" db="EMBL/GenBank/DDBJ databases">
        <authorList>
            <person name="Wibberg D."/>
        </authorList>
    </citation>
    <scope>NUCLEOTIDE SEQUENCE [LARGE SCALE GENOMIC DNA]</scope>
</reference>
<dbReference type="Proteomes" id="UP000198939">
    <property type="component" value="Unassembled WGS sequence"/>
</dbReference>
<reference evidence="2" key="3">
    <citation type="submission" date="2016-10" db="EMBL/GenBank/DDBJ databases">
        <authorList>
            <person name="de Groot N.N."/>
        </authorList>
    </citation>
    <scope>NUCLEOTIDE SEQUENCE [LARGE SCALE GENOMIC DNA]</scope>
    <source>
        <strain evidence="2">CCBAU85039</strain>
    </source>
</reference>
<feature type="compositionally biased region" description="Basic and acidic residues" evidence="1">
    <location>
        <begin position="95"/>
        <end position="109"/>
    </location>
</feature>
<evidence type="ECO:0000313" key="3">
    <source>
        <dbReference type="EMBL" id="SEN83953.1"/>
    </source>
</evidence>
<evidence type="ECO:0000313" key="5">
    <source>
        <dbReference type="Proteomes" id="UP000198939"/>
    </source>
</evidence>
<gene>
    <name evidence="2" type="ORF">RTCCBAU85039_2406</name>
    <name evidence="3" type="ORF">SAMN05216228_100852</name>
</gene>
<protein>
    <submittedName>
        <fullName evidence="2">Uncharacterized protein</fullName>
    </submittedName>
</protein>
<evidence type="ECO:0000313" key="4">
    <source>
        <dbReference type="Proteomes" id="UP000183063"/>
    </source>
</evidence>
<reference evidence="3 5" key="1">
    <citation type="submission" date="2016-10" db="EMBL/GenBank/DDBJ databases">
        <authorList>
            <person name="Varghese N."/>
            <person name="Submissions S."/>
        </authorList>
    </citation>
    <scope>NUCLEOTIDE SEQUENCE [LARGE SCALE GENOMIC DNA]</scope>
    <source>
        <strain evidence="3 5">CGMCC 1.7071</strain>
    </source>
</reference>
<name>A0A1H8JT79_9HYPH</name>